<evidence type="ECO:0000313" key="1">
    <source>
        <dbReference type="EMBL" id="CAN0266406.1"/>
    </source>
</evidence>
<gene>
    <name evidence="1" type="ORF">MRATA1EN22A_LOCUS14594</name>
</gene>
<reference evidence="1" key="2">
    <citation type="submission" date="2025-03" db="EMBL/GenBank/DDBJ databases">
        <authorList>
            <consortium name="ELIXIR-Norway"/>
            <consortium name="Elixir Norway"/>
        </authorList>
    </citation>
    <scope>NUCLEOTIDE SEQUENCE</scope>
</reference>
<dbReference type="EMBL" id="OX596109">
    <property type="protein sequence ID" value="CAN0266406.1"/>
    <property type="molecule type" value="Genomic_DNA"/>
</dbReference>
<organism evidence="1 2">
    <name type="scientific">Rangifer tarandus platyrhynchus</name>
    <name type="common">Svalbard reindeer</name>
    <dbReference type="NCBI Taxonomy" id="3082113"/>
    <lineage>
        <taxon>Eukaryota</taxon>
        <taxon>Metazoa</taxon>
        <taxon>Chordata</taxon>
        <taxon>Craniata</taxon>
        <taxon>Vertebrata</taxon>
        <taxon>Euteleostomi</taxon>
        <taxon>Mammalia</taxon>
        <taxon>Eutheria</taxon>
        <taxon>Laurasiatheria</taxon>
        <taxon>Artiodactyla</taxon>
        <taxon>Ruminantia</taxon>
        <taxon>Pecora</taxon>
        <taxon>Cervidae</taxon>
        <taxon>Odocoileinae</taxon>
        <taxon>Rangifer</taxon>
    </lineage>
</organism>
<dbReference type="Proteomes" id="UP001162501">
    <property type="component" value="Chromosome 25"/>
</dbReference>
<proteinExistence type="predicted"/>
<reference evidence="1" key="1">
    <citation type="submission" date="2023-05" db="EMBL/GenBank/DDBJ databases">
        <authorList>
            <consortium name="ELIXIR-Norway"/>
        </authorList>
    </citation>
    <scope>NUCLEOTIDE SEQUENCE</scope>
</reference>
<evidence type="ECO:0000313" key="2">
    <source>
        <dbReference type="Proteomes" id="UP001162501"/>
    </source>
</evidence>
<name>A0AC59Z6B3_RANTA</name>
<protein>
    <submittedName>
        <fullName evidence="1">Uncharacterized protein</fullName>
    </submittedName>
</protein>
<accession>A0AC59Z6B3</accession>
<sequence length="79" mass="8435">MATGGQSDECTAGPGTQWEQGPEAVMAATIITTVFITIAAIIIVSIVTMFVHSAQLDSTLPSRSGARALRIQRLLHRRL</sequence>